<organism evidence="1 2">
    <name type="scientific">Colletotrichum truncatum</name>
    <name type="common">Anthracnose fungus</name>
    <name type="synonym">Colletotrichum capsici</name>
    <dbReference type="NCBI Taxonomy" id="5467"/>
    <lineage>
        <taxon>Eukaryota</taxon>
        <taxon>Fungi</taxon>
        <taxon>Dikarya</taxon>
        <taxon>Ascomycota</taxon>
        <taxon>Pezizomycotina</taxon>
        <taxon>Sordariomycetes</taxon>
        <taxon>Hypocreomycetidae</taxon>
        <taxon>Glomerellales</taxon>
        <taxon>Glomerellaceae</taxon>
        <taxon>Colletotrichum</taxon>
        <taxon>Colletotrichum truncatum species complex</taxon>
    </lineage>
</organism>
<dbReference type="EMBL" id="VUJX02000009">
    <property type="protein sequence ID" value="KAL0932387.1"/>
    <property type="molecule type" value="Genomic_DNA"/>
</dbReference>
<name>A0ACC3YMJ0_COLTU</name>
<evidence type="ECO:0000313" key="1">
    <source>
        <dbReference type="EMBL" id="KAL0932387.1"/>
    </source>
</evidence>
<evidence type="ECO:0000313" key="2">
    <source>
        <dbReference type="Proteomes" id="UP000805649"/>
    </source>
</evidence>
<proteinExistence type="predicted"/>
<gene>
    <name evidence="1" type="ORF">CTRU02_213340</name>
</gene>
<accession>A0ACC3YMJ0</accession>
<reference evidence="1 2" key="1">
    <citation type="journal article" date="2020" name="Phytopathology">
        <title>Genome Sequence Resources of Colletotrichum truncatum, C. plurivorum, C. musicola, and C. sojae: Four Species Pathogenic to Soybean (Glycine max).</title>
        <authorList>
            <person name="Rogerio F."/>
            <person name="Boufleur T.R."/>
            <person name="Ciampi-Guillardi M."/>
            <person name="Sukno S.A."/>
            <person name="Thon M.R."/>
            <person name="Massola Junior N.S."/>
            <person name="Baroncelli R."/>
        </authorList>
    </citation>
    <scope>NUCLEOTIDE SEQUENCE [LARGE SCALE GENOMIC DNA]</scope>
    <source>
        <strain evidence="1 2">CMES1059</strain>
    </source>
</reference>
<keyword evidence="2" id="KW-1185">Reference proteome</keyword>
<comment type="caution">
    <text evidence="1">The sequence shown here is derived from an EMBL/GenBank/DDBJ whole genome shotgun (WGS) entry which is preliminary data.</text>
</comment>
<dbReference type="Proteomes" id="UP000805649">
    <property type="component" value="Unassembled WGS sequence"/>
</dbReference>
<sequence>MRVSVIFTSAIILVTANANPMRRDDPHILNFRIWSEKSCGANGQNTGNLGVWTINKSQTGQCQPTFNAPQTSPVRGIVLDGKYLAPGCHLTAYTIEGCEGTGQEVLPQACSAPPTSESSWLSFSVQCDTV</sequence>
<protein>
    <submittedName>
        <fullName evidence="1">Uncharacterized protein</fullName>
    </submittedName>
</protein>